<reference evidence="6 7" key="1">
    <citation type="submission" date="2018-05" db="EMBL/GenBank/DDBJ databases">
        <title>Whole genome sequencing for identification of molecular markers to develop diagnostic detection tools for the regulated plant pathogen Lachnellula willkommii.</title>
        <authorList>
            <person name="Giroux E."/>
            <person name="Bilodeau G."/>
        </authorList>
    </citation>
    <scope>NUCLEOTIDE SEQUENCE [LARGE SCALE GENOMIC DNA]</scope>
    <source>
        <strain evidence="6 7">CBS 203.66</strain>
    </source>
</reference>
<proteinExistence type="predicted"/>
<organism evidence="6 7">
    <name type="scientific">Lachnellula arida</name>
    <dbReference type="NCBI Taxonomy" id="1316785"/>
    <lineage>
        <taxon>Eukaryota</taxon>
        <taxon>Fungi</taxon>
        <taxon>Dikarya</taxon>
        <taxon>Ascomycota</taxon>
        <taxon>Pezizomycotina</taxon>
        <taxon>Leotiomycetes</taxon>
        <taxon>Helotiales</taxon>
        <taxon>Lachnaceae</taxon>
        <taxon>Lachnellula</taxon>
    </lineage>
</organism>
<dbReference type="InterPro" id="IPR007219">
    <property type="entry name" value="XnlR_reg_dom"/>
</dbReference>
<gene>
    <name evidence="6" type="primary">LAC9</name>
    <name evidence="6" type="ORF">LARI1_G003984</name>
</gene>
<dbReference type="Proteomes" id="UP000469559">
    <property type="component" value="Unassembled WGS sequence"/>
</dbReference>
<dbReference type="Pfam" id="PF04082">
    <property type="entry name" value="Fungal_trans"/>
    <property type="match status" value="1"/>
</dbReference>
<keyword evidence="1" id="KW-0805">Transcription regulation</keyword>
<protein>
    <submittedName>
        <fullName evidence="6">Lactose regulatory protein LAC9</fullName>
    </submittedName>
</protein>
<dbReference type="CDD" id="cd12148">
    <property type="entry name" value="fungal_TF_MHR"/>
    <property type="match status" value="1"/>
</dbReference>
<keyword evidence="7" id="KW-1185">Reference proteome</keyword>
<name>A0A8T9BG70_9HELO</name>
<keyword evidence="2" id="KW-0238">DNA-binding</keyword>
<sequence>MHFVQTQEVTDLGVHCVYEEVSRGSCSPRGIEPKDHHPHSKINNRRINNHEDYEKYQLRQRIKELEAKIRSNPVISLAVPSKDKSIALQKTNLLVLNAETSQGTSELPSTNVAQVIDEVHVDSLATVTFNDVPEVVFRDIGYFGPTSNHALFRGLSDSFAHLVNVISPSKPQRSLVSSFRGPGFAGPAPASPTERELPILEDLPTLSKDQDIAFLIYQFSTTVGLVLPFVNTTQLLNDYHRAQEHNLPLPRPTRALLNIICAYASTTLRDPDSGAYYQKALALMDEKTLRGSSLELIQALLLICSFEQNNRRSVASWTLHAVAVKAAFQHGLHSRSYYKNQGLQDSDLRKRVWYAVVNQDRHLSISLGRPCMIPQLHGHVEAPWNPISKTQDVALKVSEDNKGLVYFNRIISNIDTEPLTTKDLTIKRLQLSLELEQWRQNTSSSCEILSATDIIQWSTPCYSTNRLQILLSIEFWSVLLLINGSVLARLVSEVAEEKSSASDNTIRTETMISLIKNELETVNNLSMIIYGVINCGEAFLECNAAWWKCNYISE</sequence>
<dbReference type="OrthoDB" id="3364175at2759"/>
<keyword evidence="4" id="KW-0539">Nucleus</keyword>
<evidence type="ECO:0000313" key="7">
    <source>
        <dbReference type="Proteomes" id="UP000469559"/>
    </source>
</evidence>
<dbReference type="GO" id="GO:0000978">
    <property type="term" value="F:RNA polymerase II cis-regulatory region sequence-specific DNA binding"/>
    <property type="evidence" value="ECO:0007669"/>
    <property type="project" value="TreeGrafter"/>
</dbReference>
<dbReference type="AlphaFoldDB" id="A0A8T9BG70"/>
<dbReference type="GO" id="GO:0006351">
    <property type="term" value="P:DNA-templated transcription"/>
    <property type="evidence" value="ECO:0007669"/>
    <property type="project" value="InterPro"/>
</dbReference>
<evidence type="ECO:0000313" key="6">
    <source>
        <dbReference type="EMBL" id="TVY17262.1"/>
    </source>
</evidence>
<evidence type="ECO:0000256" key="4">
    <source>
        <dbReference type="ARBA" id="ARBA00023242"/>
    </source>
</evidence>
<dbReference type="PANTHER" id="PTHR47424:SF3">
    <property type="entry name" value="REGULATORY PROTEIN GAL4"/>
    <property type="match status" value="1"/>
</dbReference>
<evidence type="ECO:0000256" key="1">
    <source>
        <dbReference type="ARBA" id="ARBA00023015"/>
    </source>
</evidence>
<keyword evidence="3" id="KW-0804">Transcription</keyword>
<evidence type="ECO:0000256" key="2">
    <source>
        <dbReference type="ARBA" id="ARBA00023125"/>
    </source>
</evidence>
<accession>A0A8T9BG70</accession>
<evidence type="ECO:0000259" key="5">
    <source>
        <dbReference type="SMART" id="SM00906"/>
    </source>
</evidence>
<dbReference type="GO" id="GO:0000981">
    <property type="term" value="F:DNA-binding transcription factor activity, RNA polymerase II-specific"/>
    <property type="evidence" value="ECO:0007669"/>
    <property type="project" value="TreeGrafter"/>
</dbReference>
<comment type="caution">
    <text evidence="6">The sequence shown here is derived from an EMBL/GenBank/DDBJ whole genome shotgun (WGS) entry which is preliminary data.</text>
</comment>
<dbReference type="GO" id="GO:0005634">
    <property type="term" value="C:nucleus"/>
    <property type="evidence" value="ECO:0007669"/>
    <property type="project" value="TreeGrafter"/>
</dbReference>
<dbReference type="GO" id="GO:0008270">
    <property type="term" value="F:zinc ion binding"/>
    <property type="evidence" value="ECO:0007669"/>
    <property type="project" value="InterPro"/>
</dbReference>
<evidence type="ECO:0000256" key="3">
    <source>
        <dbReference type="ARBA" id="ARBA00023163"/>
    </source>
</evidence>
<dbReference type="InterPro" id="IPR051127">
    <property type="entry name" value="Fungal_SecMet_Regulators"/>
</dbReference>
<dbReference type="SMART" id="SM00906">
    <property type="entry name" value="Fungal_trans"/>
    <property type="match status" value="1"/>
</dbReference>
<dbReference type="PANTHER" id="PTHR47424">
    <property type="entry name" value="REGULATORY PROTEIN GAL4"/>
    <property type="match status" value="1"/>
</dbReference>
<dbReference type="EMBL" id="QGMF01000273">
    <property type="protein sequence ID" value="TVY17262.1"/>
    <property type="molecule type" value="Genomic_DNA"/>
</dbReference>
<dbReference type="GO" id="GO:0000435">
    <property type="term" value="P:positive regulation of transcription from RNA polymerase II promoter by galactose"/>
    <property type="evidence" value="ECO:0007669"/>
    <property type="project" value="TreeGrafter"/>
</dbReference>
<feature type="domain" description="Xylanolytic transcriptional activator regulatory" evidence="5">
    <location>
        <begin position="316"/>
        <end position="389"/>
    </location>
</feature>